<name>A0A238FR56_9BASI</name>
<gene>
    <name evidence="1" type="ORF">BQ2448_8112</name>
</gene>
<dbReference type="EMBL" id="FMSP01000021">
    <property type="protein sequence ID" value="SCV74473.1"/>
    <property type="molecule type" value="Genomic_DNA"/>
</dbReference>
<keyword evidence="2" id="KW-1185">Reference proteome</keyword>
<evidence type="ECO:0000313" key="2">
    <source>
        <dbReference type="Proteomes" id="UP000198372"/>
    </source>
</evidence>
<dbReference type="AlphaFoldDB" id="A0A238FR56"/>
<proteinExistence type="predicted"/>
<protein>
    <submittedName>
        <fullName evidence="1">BQ2448_8112 protein</fullName>
    </submittedName>
</protein>
<evidence type="ECO:0000313" key="1">
    <source>
        <dbReference type="EMBL" id="SCV74473.1"/>
    </source>
</evidence>
<dbReference type="STRING" id="269621.A0A238FR56"/>
<sequence>MHPVFTHGQLYVALSRAMSVDRIKVLLPSQDPDDDDQEPLNHAAAASAITPNPVFRSVLRAMLGE</sequence>
<accession>A0A238FR56</accession>
<dbReference type="Proteomes" id="UP000198372">
    <property type="component" value="Unassembled WGS sequence"/>
</dbReference>
<reference evidence="2" key="1">
    <citation type="submission" date="2016-09" db="EMBL/GenBank/DDBJ databases">
        <authorList>
            <person name="Jeantristanb JTB J.-T."/>
            <person name="Ricardo R."/>
        </authorList>
    </citation>
    <scope>NUCLEOTIDE SEQUENCE [LARGE SCALE GENOMIC DNA]</scope>
</reference>
<organism evidence="1 2">
    <name type="scientific">Microbotryum intermedium</name>
    <dbReference type="NCBI Taxonomy" id="269621"/>
    <lineage>
        <taxon>Eukaryota</taxon>
        <taxon>Fungi</taxon>
        <taxon>Dikarya</taxon>
        <taxon>Basidiomycota</taxon>
        <taxon>Pucciniomycotina</taxon>
        <taxon>Microbotryomycetes</taxon>
        <taxon>Microbotryales</taxon>
        <taxon>Microbotryaceae</taxon>
        <taxon>Microbotryum</taxon>
    </lineage>
</organism>